<organism evidence="2 3">
    <name type="scientific">Candidatus Roizmanbacteria bacterium CG17_big_fil_post_rev_8_21_14_2_50_39_7</name>
    <dbReference type="NCBI Taxonomy" id="1974858"/>
    <lineage>
        <taxon>Bacteria</taxon>
        <taxon>Candidatus Roizmaniibacteriota</taxon>
    </lineage>
</organism>
<keyword evidence="1" id="KW-1133">Transmembrane helix</keyword>
<feature type="transmembrane region" description="Helical" evidence="1">
    <location>
        <begin position="316"/>
        <end position="333"/>
    </location>
</feature>
<feature type="transmembrane region" description="Helical" evidence="1">
    <location>
        <begin position="339"/>
        <end position="360"/>
    </location>
</feature>
<reference evidence="3" key="1">
    <citation type="submission" date="2017-09" db="EMBL/GenBank/DDBJ databases">
        <title>Depth-based differentiation of microbial function through sediment-hosted aquifers and enrichment of novel symbionts in the deep terrestrial subsurface.</title>
        <authorList>
            <person name="Probst A.J."/>
            <person name="Ladd B."/>
            <person name="Jarett J.K."/>
            <person name="Geller-Mcgrath D.E."/>
            <person name="Sieber C.M.K."/>
            <person name="Emerson J.B."/>
            <person name="Anantharaman K."/>
            <person name="Thomas B.C."/>
            <person name="Malmstrom R."/>
            <person name="Stieglmeier M."/>
            <person name="Klingl A."/>
            <person name="Woyke T."/>
            <person name="Ryan C.M."/>
            <person name="Banfield J.F."/>
        </authorList>
    </citation>
    <scope>NUCLEOTIDE SEQUENCE [LARGE SCALE GENOMIC DNA]</scope>
</reference>
<dbReference type="EMBL" id="PFEV01000046">
    <property type="protein sequence ID" value="PIV71178.1"/>
    <property type="molecule type" value="Genomic_DNA"/>
</dbReference>
<evidence type="ECO:0000256" key="1">
    <source>
        <dbReference type="SAM" id="Phobius"/>
    </source>
</evidence>
<comment type="caution">
    <text evidence="2">The sequence shown here is derived from an EMBL/GenBank/DDBJ whole genome shotgun (WGS) entry which is preliminary data.</text>
</comment>
<evidence type="ECO:0000313" key="3">
    <source>
        <dbReference type="Proteomes" id="UP000228762"/>
    </source>
</evidence>
<keyword evidence="1" id="KW-0812">Transmembrane</keyword>
<evidence type="ECO:0008006" key="4">
    <source>
        <dbReference type="Google" id="ProtNLM"/>
    </source>
</evidence>
<feature type="transmembrane region" description="Helical" evidence="1">
    <location>
        <begin position="278"/>
        <end position="295"/>
    </location>
</feature>
<gene>
    <name evidence="2" type="ORF">COW57_00990</name>
</gene>
<protein>
    <recommendedName>
        <fullName evidence="4">Glycosyltransferase RgtA/B/C/D-like domain-containing protein</fullName>
    </recommendedName>
</protein>
<accession>A0A2M7EKT6</accession>
<feature type="transmembrane region" description="Helical" evidence="1">
    <location>
        <begin position="67"/>
        <end position="86"/>
    </location>
</feature>
<feature type="transmembrane region" description="Helical" evidence="1">
    <location>
        <begin position="98"/>
        <end position="115"/>
    </location>
</feature>
<sequence length="405" mass="47815">MLIFAITPNLGFFTFSSFFLISAFAIIAWIILRNPLRGKEDSRFPQWGIVCILFLSAYYYGGLYQEPVSKFIGQIFFFSFCIYVFVQIYKKREIASHICIIFFLLLSLLTIYGSPNPTVDTFVILKEAPQKLLSGHNPYDSVYSKVYKDIEPNYFSYLPLSIIYFLPFVYFLDDPRYGLIVAMLGTYFLLNRLQKKNSSQKYLYSSLFLFAPRSFYMLEHAYLDTLIFFLFVWGLYLYGKGKNRLFSFVISTFFLLKQNIIILLPLFFNKIIQERENIFLFLAPFLSIVFFFVWNPQSFIKNIITINQPNSLIMKTSPFQMTLTVPNILFQLFHPSMDIMQYIFIFCALVALFITVLVLLSKKVVLQRKIILILFFGYFFSYHAFFNSYYLVLLFLLFDFTLSKE</sequence>
<feature type="transmembrane region" description="Helical" evidence="1">
    <location>
        <begin position="177"/>
        <end position="194"/>
    </location>
</feature>
<feature type="transmembrane region" description="Helical" evidence="1">
    <location>
        <begin position="44"/>
        <end position="61"/>
    </location>
</feature>
<evidence type="ECO:0000313" key="2">
    <source>
        <dbReference type="EMBL" id="PIV71178.1"/>
    </source>
</evidence>
<name>A0A2M7EKT6_9BACT</name>
<proteinExistence type="predicted"/>
<feature type="transmembrane region" description="Helical" evidence="1">
    <location>
        <begin position="154"/>
        <end position="172"/>
    </location>
</feature>
<dbReference type="Proteomes" id="UP000228762">
    <property type="component" value="Unassembled WGS sequence"/>
</dbReference>
<keyword evidence="1" id="KW-0472">Membrane</keyword>
<feature type="transmembrane region" description="Helical" evidence="1">
    <location>
        <begin position="372"/>
        <end position="398"/>
    </location>
</feature>
<feature type="transmembrane region" description="Helical" evidence="1">
    <location>
        <begin position="245"/>
        <end position="266"/>
    </location>
</feature>
<feature type="transmembrane region" description="Helical" evidence="1">
    <location>
        <begin position="214"/>
        <end position="238"/>
    </location>
</feature>
<dbReference type="AlphaFoldDB" id="A0A2M7EKT6"/>
<feature type="transmembrane region" description="Helical" evidence="1">
    <location>
        <begin position="12"/>
        <end position="32"/>
    </location>
</feature>